<proteinExistence type="predicted"/>
<dbReference type="InterPro" id="IPR036691">
    <property type="entry name" value="Endo/exonu/phosph_ase_sf"/>
</dbReference>
<keyword evidence="2" id="KW-0255">Endonuclease</keyword>
<protein>
    <submittedName>
        <fullName evidence="2">Endonuclease</fullName>
    </submittedName>
</protein>
<feature type="domain" description="Endonuclease/exonuclease/phosphatase" evidence="1">
    <location>
        <begin position="95"/>
        <end position="395"/>
    </location>
</feature>
<evidence type="ECO:0000313" key="2">
    <source>
        <dbReference type="EMBL" id="NAW52002.1"/>
    </source>
</evidence>
<name>A0A845PUV2_9FLAO</name>
<comment type="caution">
    <text evidence="2">The sequence shown here is derived from an EMBL/GenBank/DDBJ whole genome shotgun (WGS) entry which is preliminary data.</text>
</comment>
<evidence type="ECO:0000259" key="1">
    <source>
        <dbReference type="Pfam" id="PF19580"/>
    </source>
</evidence>
<reference evidence="2 3" key="1">
    <citation type="submission" date="2019-11" db="EMBL/GenBank/DDBJ databases">
        <title>Characterization of Elizabethkingia argenteiflava sp. nov., isolated from inner surface of Soybean Pods.</title>
        <authorList>
            <person name="Mo S."/>
        </authorList>
    </citation>
    <scope>NUCLEOTIDE SEQUENCE [LARGE SCALE GENOMIC DNA]</scope>
    <source>
        <strain evidence="2 3">YB22</strain>
    </source>
</reference>
<dbReference type="Gene3D" id="3.60.10.10">
    <property type="entry name" value="Endonuclease/exonuclease/phosphatase"/>
    <property type="match status" value="1"/>
</dbReference>
<keyword evidence="3" id="KW-1185">Reference proteome</keyword>
<dbReference type="Proteomes" id="UP000553459">
    <property type="component" value="Unassembled WGS sequence"/>
</dbReference>
<dbReference type="PANTHER" id="PTHR42834">
    <property type="entry name" value="ENDONUCLEASE/EXONUCLEASE/PHOSPHATASE FAMILY PROTEIN (AFU_ORTHOLOGUE AFUA_3G09210)"/>
    <property type="match status" value="1"/>
</dbReference>
<sequence>MIKYLFTLLLLVHASLFAQNYNIIRVAAVGFYNVENLWDPYKSADYIDGTKPVGTPAFHRSIPVDSIPYLVHEAYQGQWSDALLIGKKVIREQYLNDEFTAKSAKNYTEKIYHKKIYNIAQVISEIGRKYTKTAPAIVGLAEVENRQVLEALIEQPQLAKYNYGIVHFNSYDARGIDNGLIYQKGRFQLEKAWKKELKIFHQGKREYTRDLLVVLGLLDGEKFAFFVNHWPSRRGGESISLPKRNAAAALLNQQMDSIRILDPEYKLIALGDFNDNPVSSSLKNYAKTTGSEDKVSEATPYFNPMYKMFKQGVASLAYQDAPNLFDQIFYSKNLIRNKESSLQKTYTIYTTQVFAPDYLILKEGNYKGYPFRSWVGDKFTGGYSDHFPVFSILQKPVN</sequence>
<dbReference type="EMBL" id="JAAABJ010000641">
    <property type="protein sequence ID" value="NAW52002.1"/>
    <property type="molecule type" value="Genomic_DNA"/>
</dbReference>
<dbReference type="SUPFAM" id="SSF56219">
    <property type="entry name" value="DNase I-like"/>
    <property type="match status" value="1"/>
</dbReference>
<dbReference type="AlphaFoldDB" id="A0A845PUV2"/>
<organism evidence="2 3">
    <name type="scientific">Elizabethkingia argenteiflava</name>
    <dbReference type="NCBI Taxonomy" id="2681556"/>
    <lineage>
        <taxon>Bacteria</taxon>
        <taxon>Pseudomonadati</taxon>
        <taxon>Bacteroidota</taxon>
        <taxon>Flavobacteriia</taxon>
        <taxon>Flavobacteriales</taxon>
        <taxon>Weeksellaceae</taxon>
        <taxon>Elizabethkingia</taxon>
    </lineage>
</organism>
<dbReference type="Pfam" id="PF19580">
    <property type="entry name" value="Exo_endo_phos_3"/>
    <property type="match status" value="1"/>
</dbReference>
<evidence type="ECO:0000313" key="3">
    <source>
        <dbReference type="Proteomes" id="UP000553459"/>
    </source>
</evidence>
<accession>A0A845PUV2</accession>
<dbReference type="RefSeq" id="WP_166520253.1">
    <property type="nucleotide sequence ID" value="NZ_JAAABJ010000641.1"/>
</dbReference>
<dbReference type="InterPro" id="IPR005135">
    <property type="entry name" value="Endo/exonuclease/phosphatase"/>
</dbReference>
<dbReference type="PANTHER" id="PTHR42834:SF1">
    <property type="entry name" value="ENDONUCLEASE_EXONUCLEASE_PHOSPHATASE FAMILY PROTEIN (AFU_ORTHOLOGUE AFUA_3G09210)"/>
    <property type="match status" value="1"/>
</dbReference>
<dbReference type="GO" id="GO:0004519">
    <property type="term" value="F:endonuclease activity"/>
    <property type="evidence" value="ECO:0007669"/>
    <property type="project" value="UniProtKB-KW"/>
</dbReference>
<gene>
    <name evidence="2" type="ORF">GNY06_11700</name>
</gene>
<keyword evidence="2" id="KW-0378">Hydrolase</keyword>
<keyword evidence="2" id="KW-0540">Nuclease</keyword>